<dbReference type="STRING" id="1601833.SAMN05518684_11614"/>
<gene>
    <name evidence="1" type="ORF">SAMN05518684_11614</name>
</gene>
<keyword evidence="2" id="KW-1185">Reference proteome</keyword>
<dbReference type="EMBL" id="FOGT01000016">
    <property type="protein sequence ID" value="SES31519.1"/>
    <property type="molecule type" value="Genomic_DNA"/>
</dbReference>
<proteinExistence type="predicted"/>
<accession>A0A1H9WCK3</accession>
<dbReference type="Proteomes" id="UP000198571">
    <property type="component" value="Unassembled WGS sequence"/>
</dbReference>
<dbReference type="RefSeq" id="WP_177174396.1">
    <property type="nucleotide sequence ID" value="NZ_FOGT01000016.1"/>
</dbReference>
<sequence>MDMLISKVYNFLASYDRNGYLFDKYLKWFVFSQKYSSFTFSFHYLSAAVYLV</sequence>
<reference evidence="2" key="1">
    <citation type="submission" date="2016-10" db="EMBL/GenBank/DDBJ databases">
        <authorList>
            <person name="Varghese N."/>
            <person name="Submissions S."/>
        </authorList>
    </citation>
    <scope>NUCLEOTIDE SEQUENCE [LARGE SCALE GENOMIC DNA]</scope>
    <source>
        <strain evidence="2">S9</strain>
    </source>
</reference>
<name>A0A1H9WCK3_9BACI</name>
<organism evidence="1 2">
    <name type="scientific">Salipaludibacillus aurantiacus</name>
    <dbReference type="NCBI Taxonomy" id="1601833"/>
    <lineage>
        <taxon>Bacteria</taxon>
        <taxon>Bacillati</taxon>
        <taxon>Bacillota</taxon>
        <taxon>Bacilli</taxon>
        <taxon>Bacillales</taxon>
        <taxon>Bacillaceae</taxon>
    </lineage>
</organism>
<dbReference type="AlphaFoldDB" id="A0A1H9WCK3"/>
<evidence type="ECO:0000313" key="1">
    <source>
        <dbReference type="EMBL" id="SES31519.1"/>
    </source>
</evidence>
<protein>
    <submittedName>
        <fullName evidence="1">Uncharacterized protein</fullName>
    </submittedName>
</protein>
<evidence type="ECO:0000313" key="2">
    <source>
        <dbReference type="Proteomes" id="UP000198571"/>
    </source>
</evidence>